<dbReference type="InterPro" id="IPR015816">
    <property type="entry name" value="Vitellinogen_b-sht_N"/>
</dbReference>
<dbReference type="PANTHER" id="PTHR13024:SF0">
    <property type="entry name" value="MICROSOMAL TRIACYLGLYCEROL TRANSFER PROTEIN"/>
    <property type="match status" value="1"/>
</dbReference>
<feature type="domain" description="Vitellogenin" evidence="7">
    <location>
        <begin position="24"/>
        <end position="644"/>
    </location>
</feature>
<keyword evidence="3 6" id="KW-0732">Signal</keyword>
<feature type="chain" id="PRO_5039924239" description="Vitellogenin domain-containing protein" evidence="6">
    <location>
        <begin position="24"/>
        <end position="879"/>
    </location>
</feature>
<dbReference type="Gene3D" id="1.25.10.20">
    <property type="entry name" value="Vitellinogen, superhelical"/>
    <property type="match status" value="1"/>
</dbReference>
<dbReference type="GO" id="GO:0008289">
    <property type="term" value="F:lipid binding"/>
    <property type="evidence" value="ECO:0007669"/>
    <property type="project" value="InterPro"/>
</dbReference>
<keyword evidence="9" id="KW-1185">Reference proteome</keyword>
<accession>A0A9J6C090</accession>
<dbReference type="Gene3D" id="2.30.230.10">
    <property type="entry name" value="Lipovitellin, beta-sheet shell regions, chain A"/>
    <property type="match status" value="1"/>
</dbReference>
<name>A0A9J6C090_POLVA</name>
<keyword evidence="2" id="KW-0813">Transport</keyword>
<dbReference type="InterPro" id="IPR039988">
    <property type="entry name" value="MTTP"/>
</dbReference>
<evidence type="ECO:0000256" key="6">
    <source>
        <dbReference type="SAM" id="SignalP"/>
    </source>
</evidence>
<dbReference type="PROSITE" id="PS51211">
    <property type="entry name" value="VITELLOGENIN"/>
    <property type="match status" value="1"/>
</dbReference>
<evidence type="ECO:0000256" key="3">
    <source>
        <dbReference type="ARBA" id="ARBA00022729"/>
    </source>
</evidence>
<dbReference type="Proteomes" id="UP001107558">
    <property type="component" value="Chromosome 2"/>
</dbReference>
<feature type="signal peptide" evidence="6">
    <location>
        <begin position="1"/>
        <end position="23"/>
    </location>
</feature>
<evidence type="ECO:0000256" key="2">
    <source>
        <dbReference type="ARBA" id="ARBA00022448"/>
    </source>
</evidence>
<dbReference type="InterPro" id="IPR001747">
    <property type="entry name" value="Vitellogenin_N"/>
</dbReference>
<comment type="subcellular location">
    <subcellularLocation>
        <location evidence="1">Endoplasmic reticulum</location>
    </subcellularLocation>
</comment>
<evidence type="ECO:0000256" key="1">
    <source>
        <dbReference type="ARBA" id="ARBA00004240"/>
    </source>
</evidence>
<comment type="caution">
    <text evidence="8">The sequence shown here is derived from an EMBL/GenBank/DDBJ whole genome shotgun (WGS) entry which is preliminary data.</text>
</comment>
<evidence type="ECO:0000256" key="4">
    <source>
        <dbReference type="ARBA" id="ARBA00022824"/>
    </source>
</evidence>
<dbReference type="InterPro" id="IPR011030">
    <property type="entry name" value="Lipovitellin_superhlx_dom"/>
</dbReference>
<evidence type="ECO:0000256" key="5">
    <source>
        <dbReference type="PROSITE-ProRule" id="PRU00557"/>
    </source>
</evidence>
<dbReference type="GO" id="GO:0042157">
    <property type="term" value="P:lipoprotein metabolic process"/>
    <property type="evidence" value="ECO:0007669"/>
    <property type="project" value="TreeGrafter"/>
</dbReference>
<dbReference type="AlphaFoldDB" id="A0A9J6C090"/>
<dbReference type="SMART" id="SM00638">
    <property type="entry name" value="LPD_N"/>
    <property type="match status" value="1"/>
</dbReference>
<comment type="caution">
    <text evidence="5">Lacks conserved residue(s) required for the propagation of feature annotation.</text>
</comment>
<dbReference type="OrthoDB" id="5865932at2759"/>
<dbReference type="GO" id="GO:0005548">
    <property type="term" value="F:phospholipid transporter activity"/>
    <property type="evidence" value="ECO:0007669"/>
    <property type="project" value="InterPro"/>
</dbReference>
<organism evidence="8 9">
    <name type="scientific">Polypedilum vanderplanki</name>
    <name type="common">Sleeping chironomid midge</name>
    <dbReference type="NCBI Taxonomy" id="319348"/>
    <lineage>
        <taxon>Eukaryota</taxon>
        <taxon>Metazoa</taxon>
        <taxon>Ecdysozoa</taxon>
        <taxon>Arthropoda</taxon>
        <taxon>Hexapoda</taxon>
        <taxon>Insecta</taxon>
        <taxon>Pterygota</taxon>
        <taxon>Neoptera</taxon>
        <taxon>Endopterygota</taxon>
        <taxon>Diptera</taxon>
        <taxon>Nematocera</taxon>
        <taxon>Chironomoidea</taxon>
        <taxon>Chironomidae</taxon>
        <taxon>Chironominae</taxon>
        <taxon>Polypedilum</taxon>
        <taxon>Polypedilum</taxon>
    </lineage>
</organism>
<dbReference type="GO" id="GO:0016323">
    <property type="term" value="C:basolateral plasma membrane"/>
    <property type="evidence" value="ECO:0007669"/>
    <property type="project" value="TreeGrafter"/>
</dbReference>
<dbReference type="GO" id="GO:0005794">
    <property type="term" value="C:Golgi apparatus"/>
    <property type="evidence" value="ECO:0007669"/>
    <property type="project" value="TreeGrafter"/>
</dbReference>
<gene>
    <name evidence="8" type="ORF">PVAND_005168</name>
</gene>
<keyword evidence="4" id="KW-0256">Endoplasmic reticulum</keyword>
<dbReference type="SUPFAM" id="SSF48431">
    <property type="entry name" value="Lipovitellin-phosvitin complex, superhelical domain"/>
    <property type="match status" value="1"/>
</dbReference>
<sequence>MAFECICRKILIFMCLLTVSIHAFELGTERTFSFVNDVNLYELKLSTSQAIGYRTSGEIKVSTIYEDNEHGFLLRFELLSPQLYMEKFKVQPMDYDEKSSILDKYKKSIFYAYWKAGIIEKSFIKNTKDSSLNNFLRSILSLFQYQLLDTKTTEKDISGTCQVKYVAKSSTKFLKIKSDCTAIEQHERLDQPLGNEVKLTRVTVIETSTLGEIETLHSSDHHQFYINAYKHVGYKVGSIFYLKSDGTIKDCEVIKADNLENAIKTLEGFIETSILPEINFDKSTDVTIVKQLKELKENLSNEKVGKETSALALLKLLQTGRQSKAEDLIRIVNARTTKEIKGQIMDLLAAIQTEESHEAFRSTMNFTNEEEFDNIERYLQSLSVGVLPRESVIKNIFEVLINDNIQNEKLKDTLVQTIASMCKKFTNLPNQSYDSEIVVKFKNFLLESIDSCTNNDCKEIYIRGLQNLQSPNIIDKLVMLALNEPYQISVAAMKALNQFPSTILQGDKKQFESIFYQQKKKFDTSARTIALDILLRLKPETKDIMNFVSYLKSNDPAYEVKQYLVQKLKMLAEKCERFKEILQMVLSSDRKVYNWNNFGALKGLSTALTRKFSQNPSFNGSLISVQEIKGGVLKRGNVDLLLEHEEEKFGIFTLGLFAGGLSSFVSSDEEEVDPDEDTTATAGMELAVQGNYLRPLVFFSGQAQLMGHVWSGTASEPTSAYQGITMLQDHKQVFALNNGAILDFSSLGAMSMDLNGKIEISLWYKNANIEVVQNMGLALLSTLSVKSPLISSKIELSITQEPQINLASKVDFSSKTAICMQLTQPNINLTQKINRYVDIPESKKVKALRQEVNLKYKIPGYTHVLNQKNNDMCNAITSE</sequence>
<reference evidence="8" key="1">
    <citation type="submission" date="2021-03" db="EMBL/GenBank/DDBJ databases">
        <title>Chromosome level genome of the anhydrobiotic midge Polypedilum vanderplanki.</title>
        <authorList>
            <person name="Yoshida Y."/>
            <person name="Kikawada T."/>
            <person name="Gusev O."/>
        </authorList>
    </citation>
    <scope>NUCLEOTIDE SEQUENCE</scope>
    <source>
        <strain evidence="8">NIAS01</strain>
        <tissue evidence="8">Whole body or cell culture</tissue>
    </source>
</reference>
<dbReference type="GO" id="GO:0005783">
    <property type="term" value="C:endoplasmic reticulum"/>
    <property type="evidence" value="ECO:0007669"/>
    <property type="project" value="UniProtKB-SubCell"/>
</dbReference>
<dbReference type="Pfam" id="PF19444">
    <property type="entry name" value="MTP_lip_bd"/>
    <property type="match status" value="1"/>
</dbReference>
<dbReference type="InterPro" id="IPR045811">
    <property type="entry name" value="MTP_lip-bd"/>
</dbReference>
<proteinExistence type="predicted"/>
<protein>
    <recommendedName>
        <fullName evidence="7">Vitellogenin domain-containing protein</fullName>
    </recommendedName>
</protein>
<dbReference type="InterPro" id="IPR015819">
    <property type="entry name" value="Lipid_transp_b-sht_shell"/>
</dbReference>
<dbReference type="SUPFAM" id="SSF56968">
    <property type="entry name" value="Lipovitellin-phosvitin complex, beta-sheet shell regions"/>
    <property type="match status" value="1"/>
</dbReference>
<evidence type="ECO:0000313" key="9">
    <source>
        <dbReference type="Proteomes" id="UP001107558"/>
    </source>
</evidence>
<evidence type="ECO:0000313" key="8">
    <source>
        <dbReference type="EMBL" id="KAG5675253.1"/>
    </source>
</evidence>
<dbReference type="EMBL" id="JADBJN010000002">
    <property type="protein sequence ID" value="KAG5675253.1"/>
    <property type="molecule type" value="Genomic_DNA"/>
</dbReference>
<evidence type="ECO:0000259" key="7">
    <source>
        <dbReference type="PROSITE" id="PS51211"/>
    </source>
</evidence>
<dbReference type="PANTHER" id="PTHR13024">
    <property type="entry name" value="MICROSOMAL TRIGLYCERIDE TRANSFER PROTEIN, LARGE SUBUNIT"/>
    <property type="match status" value="1"/>
</dbReference>